<dbReference type="PANTHER" id="PTHR12442:SF11">
    <property type="entry name" value="DYNEIN AXONEMAL INTERMEDIATE CHAIN 1"/>
    <property type="match status" value="1"/>
</dbReference>
<protein>
    <submittedName>
        <fullName evidence="12">Dynein intermediate chain</fullName>
    </submittedName>
</protein>
<evidence type="ECO:0000256" key="11">
    <source>
        <dbReference type="SAM" id="MobiDB-lite"/>
    </source>
</evidence>
<accession>A0A4Z1T780</accession>
<dbReference type="GO" id="GO:0036158">
    <property type="term" value="P:outer dynein arm assembly"/>
    <property type="evidence" value="ECO:0007669"/>
    <property type="project" value="TreeGrafter"/>
</dbReference>
<feature type="region of interest" description="Disordered" evidence="11">
    <location>
        <begin position="1"/>
        <end position="24"/>
    </location>
</feature>
<dbReference type="GO" id="GO:0036157">
    <property type="term" value="C:outer dynein arm"/>
    <property type="evidence" value="ECO:0007669"/>
    <property type="project" value="TreeGrafter"/>
</dbReference>
<keyword evidence="13" id="KW-1185">Reference proteome</keyword>
<evidence type="ECO:0000256" key="3">
    <source>
        <dbReference type="ARBA" id="ARBA00022490"/>
    </source>
</evidence>
<dbReference type="SUPFAM" id="SSF50978">
    <property type="entry name" value="WD40 repeat-like"/>
    <property type="match status" value="1"/>
</dbReference>
<dbReference type="InterPro" id="IPR015943">
    <property type="entry name" value="WD40/YVTN_repeat-like_dom_sf"/>
</dbReference>
<keyword evidence="3" id="KW-0963">Cytoplasm</keyword>
<evidence type="ECO:0000256" key="6">
    <source>
        <dbReference type="ARBA" id="ARBA00022737"/>
    </source>
</evidence>
<proteinExistence type="inferred from homology"/>
<dbReference type="Gene3D" id="2.130.10.10">
    <property type="entry name" value="YVTN repeat-like/Quinoprotein amine dehydrogenase"/>
    <property type="match status" value="2"/>
</dbReference>
<dbReference type="InterPro" id="IPR050687">
    <property type="entry name" value="Dynein_IC"/>
</dbReference>
<organism evidence="12 13">
    <name type="scientific">Giardia muris</name>
    <dbReference type="NCBI Taxonomy" id="5742"/>
    <lineage>
        <taxon>Eukaryota</taxon>
        <taxon>Metamonada</taxon>
        <taxon>Diplomonadida</taxon>
        <taxon>Hexamitidae</taxon>
        <taxon>Giardiinae</taxon>
        <taxon>Giardia</taxon>
    </lineage>
</organism>
<dbReference type="VEuPathDB" id="GiardiaDB:GMRT_11839"/>
<dbReference type="GO" id="GO:0045503">
    <property type="term" value="F:dynein light chain binding"/>
    <property type="evidence" value="ECO:0007669"/>
    <property type="project" value="TreeGrafter"/>
</dbReference>
<gene>
    <name evidence="12" type="ORF">GMRT_11839</name>
</gene>
<comment type="similarity">
    <text evidence="2">Belongs to the dynein intermediate chain family.</text>
</comment>
<dbReference type="Proteomes" id="UP000315496">
    <property type="component" value="Chromosome 2"/>
</dbReference>
<dbReference type="OrthoDB" id="10261376at2759"/>
<keyword evidence="4" id="KW-0853">WD repeat</keyword>
<comment type="subcellular location">
    <subcellularLocation>
        <location evidence="1">Cytoplasm</location>
        <location evidence="1">Cytoskeleton</location>
        <location evidence="1">Cilium axoneme</location>
    </subcellularLocation>
</comment>
<dbReference type="InterPro" id="IPR001680">
    <property type="entry name" value="WD40_rpt"/>
</dbReference>
<evidence type="ECO:0000256" key="2">
    <source>
        <dbReference type="ARBA" id="ARBA00011059"/>
    </source>
</evidence>
<evidence type="ECO:0000313" key="12">
    <source>
        <dbReference type="EMBL" id="TNJ28987.1"/>
    </source>
</evidence>
<evidence type="ECO:0000256" key="10">
    <source>
        <dbReference type="ARBA" id="ARBA00023273"/>
    </source>
</evidence>
<dbReference type="Pfam" id="PF00400">
    <property type="entry name" value="WD40"/>
    <property type="match status" value="1"/>
</dbReference>
<dbReference type="GO" id="GO:0045504">
    <property type="term" value="F:dynein heavy chain binding"/>
    <property type="evidence" value="ECO:0007669"/>
    <property type="project" value="TreeGrafter"/>
</dbReference>
<keyword evidence="7" id="KW-0243">Dynein</keyword>
<keyword evidence="6" id="KW-0677">Repeat</keyword>
<keyword evidence="9" id="KW-0206">Cytoskeleton</keyword>
<name>A0A4Z1T780_GIAMU</name>
<dbReference type="GO" id="GO:0003341">
    <property type="term" value="P:cilium movement"/>
    <property type="evidence" value="ECO:0007669"/>
    <property type="project" value="TreeGrafter"/>
</dbReference>
<sequence length="739" mass="81645">MPIKTQAKPSPLKREPSFAGYAQQPATIPTEAAIRLTDKELEEEQTRMLNASCPSAPDNIVHFSYSDRVFKSEGLVRQTQFHICVDGPFVYAENVYASKYGGDDKGEEKMLHNQFNYSNRGTQASMPVPVDESLSTNPPPSDNARGAFTRSIIYDAYKEASKNARLDEAGAGEGKKGGAVAHRKIGDDEDDPLMFTAPEGVSLDAQPLALQKTADNAISAICSLSAKDLDAVFNALSLAERLVAEILYADVISDYKFWDDPSDKFKSEGSLLPLWKFSVDFKEILGQKTTKAVSVLQFHPKFSDLFAVGYGTHEFQRTSLFPPSCLCVFSLKNPFYPERIIRTPVDVLCLDWHPERSDLLIVGLYDGNIALYNLTDCSLIAMSDSQTGKHTDLVWSVRWRTDVSSSSLSFFSASSDGYVFVWSLVKSVLRLVSKTEIKDNMTDTDVVQPVAAPKDNFDSSIKLASDPLATQDLASSLTGPQTQKKSSLKTKQQVIITEKNDFENHKRAAEIANQTSPVAGVLGIAFNPKYDWMYAITTDSGVVRLCSTAYHNTFVQTFCQGGHSMPVYGLSWNLFNPDILVSCSEDFTCKIWKRDRATPLYTIDFGNTVSDVAFNPQISTEIVAGTKDGKVVVYDFGIRQETPICIQTTVPSNANLTKLALSNKYPVVAVGDSQGVVRVFKLSPNLMRRFTVEQPKARGPNVRVYTPEELAQLSQEGEEKKLEDFVQWCIKANAASGID</sequence>
<evidence type="ECO:0000256" key="1">
    <source>
        <dbReference type="ARBA" id="ARBA00004430"/>
    </source>
</evidence>
<comment type="caution">
    <text evidence="12">The sequence shown here is derived from an EMBL/GenBank/DDBJ whole genome shotgun (WGS) entry which is preliminary data.</text>
</comment>
<dbReference type="EMBL" id="VDLU01000002">
    <property type="protein sequence ID" value="TNJ28987.1"/>
    <property type="molecule type" value="Genomic_DNA"/>
</dbReference>
<keyword evidence="10" id="KW-0966">Cell projection</keyword>
<dbReference type="AlphaFoldDB" id="A0A4Z1T780"/>
<evidence type="ECO:0000256" key="5">
    <source>
        <dbReference type="ARBA" id="ARBA00022701"/>
    </source>
</evidence>
<evidence type="ECO:0000256" key="9">
    <source>
        <dbReference type="ARBA" id="ARBA00023212"/>
    </source>
</evidence>
<dbReference type="PANTHER" id="PTHR12442">
    <property type="entry name" value="DYNEIN INTERMEDIATE CHAIN"/>
    <property type="match status" value="1"/>
</dbReference>
<evidence type="ECO:0000256" key="7">
    <source>
        <dbReference type="ARBA" id="ARBA00023017"/>
    </source>
</evidence>
<evidence type="ECO:0000313" key="13">
    <source>
        <dbReference type="Proteomes" id="UP000315496"/>
    </source>
</evidence>
<evidence type="ECO:0000256" key="8">
    <source>
        <dbReference type="ARBA" id="ARBA00023175"/>
    </source>
</evidence>
<dbReference type="GO" id="GO:0005874">
    <property type="term" value="C:microtubule"/>
    <property type="evidence" value="ECO:0007669"/>
    <property type="project" value="UniProtKB-KW"/>
</dbReference>
<reference evidence="12 13" key="1">
    <citation type="submission" date="2019-05" db="EMBL/GenBank/DDBJ databases">
        <title>The compact genome of Giardia muris reveals important steps in the evolution of intestinal protozoan parasites.</title>
        <authorList>
            <person name="Xu F."/>
            <person name="Jimenez-Gonzalez A."/>
            <person name="Einarsson E."/>
            <person name="Astvaldsson A."/>
            <person name="Peirasmaki D."/>
            <person name="Eckmann L."/>
            <person name="Andersson J.O."/>
            <person name="Svard S.G."/>
            <person name="Jerlstrom-Hultqvist J."/>
        </authorList>
    </citation>
    <scope>NUCLEOTIDE SEQUENCE [LARGE SCALE GENOMIC DNA]</scope>
    <source>
        <strain evidence="12 13">Roberts-Thomson</strain>
    </source>
</reference>
<dbReference type="SMART" id="SM00320">
    <property type="entry name" value="WD40"/>
    <property type="match status" value="6"/>
</dbReference>
<evidence type="ECO:0000256" key="4">
    <source>
        <dbReference type="ARBA" id="ARBA00022574"/>
    </source>
</evidence>
<keyword evidence="8" id="KW-0505">Motor protein</keyword>
<keyword evidence="5" id="KW-0493">Microtubule</keyword>
<dbReference type="InterPro" id="IPR036322">
    <property type="entry name" value="WD40_repeat_dom_sf"/>
</dbReference>